<protein>
    <submittedName>
        <fullName evidence="1">Uncharacterized protein</fullName>
    </submittedName>
</protein>
<name>A0ACC0JEQ8_CHOFU</name>
<proteinExistence type="predicted"/>
<dbReference type="Proteomes" id="UP001064048">
    <property type="component" value="Chromosome 10"/>
</dbReference>
<evidence type="ECO:0000313" key="2">
    <source>
        <dbReference type="Proteomes" id="UP001064048"/>
    </source>
</evidence>
<gene>
    <name evidence="1" type="ORF">MSG28_006380</name>
</gene>
<accession>A0ACC0JEQ8</accession>
<comment type="caution">
    <text evidence="1">The sequence shown here is derived from an EMBL/GenBank/DDBJ whole genome shotgun (WGS) entry which is preliminary data.</text>
</comment>
<sequence length="138" mass="15892">MVEARRGQCDALGSSTQQQENRDRYKWNPDRELHKLVPHRRGQGAHYSSPLHTRGKECCFLRRKQRTPTRGNDLPLFGRVSKATHRRARLRGAGRDARMPTFLQQYQVPPRPRSGDASDDLSAPHGRGRAIFCQYIDD</sequence>
<keyword evidence="2" id="KW-1185">Reference proteome</keyword>
<reference evidence="1 2" key="1">
    <citation type="journal article" date="2022" name="Genome Biol. Evol.">
        <title>The Spruce Budworm Genome: Reconstructing the Evolutionary History of Antifreeze Proteins.</title>
        <authorList>
            <person name="Beliveau C."/>
            <person name="Gagne P."/>
            <person name="Picq S."/>
            <person name="Vernygora O."/>
            <person name="Keeling C.I."/>
            <person name="Pinkney K."/>
            <person name="Doucet D."/>
            <person name="Wen F."/>
            <person name="Johnston J.S."/>
            <person name="Maaroufi H."/>
            <person name="Boyle B."/>
            <person name="Laroche J."/>
            <person name="Dewar K."/>
            <person name="Juretic N."/>
            <person name="Blackburn G."/>
            <person name="Nisole A."/>
            <person name="Brunet B."/>
            <person name="Brandao M."/>
            <person name="Lumley L."/>
            <person name="Duan J."/>
            <person name="Quan G."/>
            <person name="Lucarotti C.J."/>
            <person name="Roe A.D."/>
            <person name="Sperling F.A.H."/>
            <person name="Levesque R.C."/>
            <person name="Cusson M."/>
        </authorList>
    </citation>
    <scope>NUCLEOTIDE SEQUENCE [LARGE SCALE GENOMIC DNA]</scope>
    <source>
        <strain evidence="1">Glfc:IPQL:Cfum</strain>
    </source>
</reference>
<evidence type="ECO:0000313" key="1">
    <source>
        <dbReference type="EMBL" id="KAI8422592.1"/>
    </source>
</evidence>
<dbReference type="EMBL" id="CM046110">
    <property type="protein sequence ID" value="KAI8422592.1"/>
    <property type="molecule type" value="Genomic_DNA"/>
</dbReference>
<organism evidence="1 2">
    <name type="scientific">Choristoneura fumiferana</name>
    <name type="common">Spruce budworm moth</name>
    <name type="synonym">Archips fumiferana</name>
    <dbReference type="NCBI Taxonomy" id="7141"/>
    <lineage>
        <taxon>Eukaryota</taxon>
        <taxon>Metazoa</taxon>
        <taxon>Ecdysozoa</taxon>
        <taxon>Arthropoda</taxon>
        <taxon>Hexapoda</taxon>
        <taxon>Insecta</taxon>
        <taxon>Pterygota</taxon>
        <taxon>Neoptera</taxon>
        <taxon>Endopterygota</taxon>
        <taxon>Lepidoptera</taxon>
        <taxon>Glossata</taxon>
        <taxon>Ditrysia</taxon>
        <taxon>Tortricoidea</taxon>
        <taxon>Tortricidae</taxon>
        <taxon>Tortricinae</taxon>
        <taxon>Choristoneura</taxon>
    </lineage>
</organism>